<dbReference type="AlphaFoldDB" id="A0A2P7RJD4"/>
<evidence type="ECO:0000313" key="1">
    <source>
        <dbReference type="EMBL" id="PSJ50328.1"/>
    </source>
</evidence>
<comment type="caution">
    <text evidence="1">The sequence shown here is derived from an EMBL/GenBank/DDBJ whole genome shotgun (WGS) entry which is preliminary data.</text>
</comment>
<evidence type="ECO:0000313" key="2">
    <source>
        <dbReference type="Proteomes" id="UP000241229"/>
    </source>
</evidence>
<keyword evidence="2" id="KW-1185">Reference proteome</keyword>
<gene>
    <name evidence="1" type="ORF">C7I84_28630</name>
</gene>
<name>A0A2P7RJD4_9HYPH</name>
<reference evidence="1 2" key="1">
    <citation type="submission" date="2018-03" db="EMBL/GenBank/DDBJ databases">
        <title>The draft genome of Mesorhizobium sp. 6GN-30.</title>
        <authorList>
            <person name="Liu L."/>
            <person name="Li L."/>
            <person name="Wang T."/>
            <person name="Zhang X."/>
            <person name="Liang L."/>
        </authorList>
    </citation>
    <scope>NUCLEOTIDE SEQUENCE [LARGE SCALE GENOMIC DNA]</scope>
    <source>
        <strain evidence="1 2">6GN30</strain>
    </source>
</reference>
<accession>A0A2P7RJD4</accession>
<dbReference type="Proteomes" id="UP000241229">
    <property type="component" value="Unassembled WGS sequence"/>
</dbReference>
<proteinExistence type="predicted"/>
<protein>
    <submittedName>
        <fullName evidence="1">Uncharacterized protein</fullName>
    </submittedName>
</protein>
<dbReference type="EMBL" id="PXYK01000051">
    <property type="protein sequence ID" value="PSJ50328.1"/>
    <property type="molecule type" value="Genomic_DNA"/>
</dbReference>
<organism evidence="1 2">
    <name type="scientific">Kumtagia ephedrae</name>
    <dbReference type="NCBI Taxonomy" id="2116701"/>
    <lineage>
        <taxon>Bacteria</taxon>
        <taxon>Pseudomonadati</taxon>
        <taxon>Pseudomonadota</taxon>
        <taxon>Alphaproteobacteria</taxon>
        <taxon>Hyphomicrobiales</taxon>
        <taxon>Phyllobacteriaceae</taxon>
        <taxon>Kumtagia</taxon>
    </lineage>
</organism>
<sequence>MAAQTRISKADPWMAGEDAGRRFYEAVLRSGFSMEPSWPNPIARHAMSDSAMLERLEQGEPAQAGHRFEIRLAA</sequence>